<evidence type="ECO:0000259" key="2">
    <source>
        <dbReference type="Pfam" id="PF12804"/>
    </source>
</evidence>
<dbReference type="Gene3D" id="3.90.550.10">
    <property type="entry name" value="Spore Coat Polysaccharide Biosynthesis Protein SpsA, Chain A"/>
    <property type="match status" value="1"/>
</dbReference>
<keyword evidence="1" id="KW-0460">Magnesium</keyword>
<sequence length="202" mass="21968">MTKVAIVMLAAGASNRMRGRDKLLENIQGTPLLRQSVKRAAATGSEVYVTLPCDAPERLAAVARLPVTLVFVKDASDGMAHSLSAAIKAVPKDSDGVLISLADMPELTESDFTRIIKAFSEDSDQRIHRAYTEGGKPGHPVLFPRRLFPALSNLTGDIGARQILNDPSEDIVHVTLSENHAITDLDTPEDWDNWRTGKKTGR</sequence>
<dbReference type="Proteomes" id="UP001589683">
    <property type="component" value="Unassembled WGS sequence"/>
</dbReference>
<dbReference type="CDD" id="cd04182">
    <property type="entry name" value="GT_2_like_f"/>
    <property type="match status" value="1"/>
</dbReference>
<dbReference type="GO" id="GO:0016740">
    <property type="term" value="F:transferase activity"/>
    <property type="evidence" value="ECO:0007669"/>
    <property type="project" value="UniProtKB-KW"/>
</dbReference>
<evidence type="ECO:0000256" key="1">
    <source>
        <dbReference type="ARBA" id="ARBA00022842"/>
    </source>
</evidence>
<evidence type="ECO:0000313" key="3">
    <source>
        <dbReference type="EMBL" id="MFB9232461.1"/>
    </source>
</evidence>
<dbReference type="RefSeq" id="WP_213887904.1">
    <property type="nucleotide sequence ID" value="NZ_JAGFNU010000002.1"/>
</dbReference>
<name>A0ABV5JG66_9RHOB</name>
<organism evidence="3 4">
    <name type="scientific">Pseudohalocynthiibacter aestuariivivens</name>
    <dbReference type="NCBI Taxonomy" id="1591409"/>
    <lineage>
        <taxon>Bacteria</taxon>
        <taxon>Pseudomonadati</taxon>
        <taxon>Pseudomonadota</taxon>
        <taxon>Alphaproteobacteria</taxon>
        <taxon>Rhodobacterales</taxon>
        <taxon>Paracoccaceae</taxon>
        <taxon>Pseudohalocynthiibacter</taxon>
    </lineage>
</organism>
<feature type="domain" description="MobA-like NTP transferase" evidence="2">
    <location>
        <begin position="7"/>
        <end position="166"/>
    </location>
</feature>
<dbReference type="InterPro" id="IPR025877">
    <property type="entry name" value="MobA-like_NTP_Trfase"/>
</dbReference>
<accession>A0ABV5JG66</accession>
<dbReference type="EMBL" id="JBHMEA010000039">
    <property type="protein sequence ID" value="MFB9232461.1"/>
    <property type="molecule type" value="Genomic_DNA"/>
</dbReference>
<dbReference type="Pfam" id="PF12804">
    <property type="entry name" value="NTP_transf_3"/>
    <property type="match status" value="1"/>
</dbReference>
<proteinExistence type="predicted"/>
<dbReference type="PANTHER" id="PTHR43777:SF1">
    <property type="entry name" value="MOLYBDENUM COFACTOR CYTIDYLYLTRANSFERASE"/>
    <property type="match status" value="1"/>
</dbReference>
<dbReference type="InterPro" id="IPR029044">
    <property type="entry name" value="Nucleotide-diphossugar_trans"/>
</dbReference>
<keyword evidence="4" id="KW-1185">Reference proteome</keyword>
<protein>
    <submittedName>
        <fullName evidence="3">NTP transferase domain-containing protein</fullName>
    </submittedName>
</protein>
<gene>
    <name evidence="3" type="ORF">ACFFUT_11765</name>
</gene>
<comment type="caution">
    <text evidence="3">The sequence shown here is derived from an EMBL/GenBank/DDBJ whole genome shotgun (WGS) entry which is preliminary data.</text>
</comment>
<dbReference type="PANTHER" id="PTHR43777">
    <property type="entry name" value="MOLYBDENUM COFACTOR CYTIDYLYLTRANSFERASE"/>
    <property type="match status" value="1"/>
</dbReference>
<evidence type="ECO:0000313" key="4">
    <source>
        <dbReference type="Proteomes" id="UP001589683"/>
    </source>
</evidence>
<keyword evidence="3" id="KW-0808">Transferase</keyword>
<reference evidence="3 4" key="1">
    <citation type="submission" date="2024-09" db="EMBL/GenBank/DDBJ databases">
        <authorList>
            <person name="Sun Q."/>
            <person name="Mori K."/>
        </authorList>
    </citation>
    <scope>NUCLEOTIDE SEQUENCE [LARGE SCALE GENOMIC DNA]</scope>
    <source>
        <strain evidence="3 4">CECT 8726</strain>
    </source>
</reference>
<dbReference type="SUPFAM" id="SSF53448">
    <property type="entry name" value="Nucleotide-diphospho-sugar transferases"/>
    <property type="match status" value="1"/>
</dbReference>